<dbReference type="InterPro" id="IPR011957">
    <property type="entry name" value="Benz_CoA_lig"/>
</dbReference>
<gene>
    <name evidence="4" type="ORF">DB30_05805</name>
</gene>
<keyword evidence="1 4" id="KW-0436">Ligase</keyword>
<evidence type="ECO:0000259" key="3">
    <source>
        <dbReference type="Pfam" id="PF13193"/>
    </source>
</evidence>
<organism evidence="4 5">
    <name type="scientific">Enhygromyxa salina</name>
    <dbReference type="NCBI Taxonomy" id="215803"/>
    <lineage>
        <taxon>Bacteria</taxon>
        <taxon>Pseudomonadati</taxon>
        <taxon>Myxococcota</taxon>
        <taxon>Polyangia</taxon>
        <taxon>Nannocystales</taxon>
        <taxon>Nannocystaceae</taxon>
        <taxon>Enhygromyxa</taxon>
    </lineage>
</organism>
<dbReference type="GO" id="GO:0016878">
    <property type="term" value="F:acid-thiol ligase activity"/>
    <property type="evidence" value="ECO:0007669"/>
    <property type="project" value="TreeGrafter"/>
</dbReference>
<dbReference type="NCBIfam" id="TIGR02262">
    <property type="entry name" value="benz_CoA_lig"/>
    <property type="match status" value="1"/>
</dbReference>
<dbReference type="Proteomes" id="UP000031599">
    <property type="component" value="Unassembled WGS sequence"/>
</dbReference>
<dbReference type="GO" id="GO:0005524">
    <property type="term" value="F:ATP binding"/>
    <property type="evidence" value="ECO:0007669"/>
    <property type="project" value="InterPro"/>
</dbReference>
<dbReference type="InterPro" id="IPR042099">
    <property type="entry name" value="ANL_N_sf"/>
</dbReference>
<dbReference type="InterPro" id="IPR045851">
    <property type="entry name" value="AMP-bd_C_sf"/>
</dbReference>
<dbReference type="SUPFAM" id="SSF56801">
    <property type="entry name" value="Acetyl-CoA synthetase-like"/>
    <property type="match status" value="1"/>
</dbReference>
<feature type="domain" description="AMP-dependent synthetase/ligase" evidence="2">
    <location>
        <begin position="34"/>
        <end position="401"/>
    </location>
</feature>
<evidence type="ECO:0000259" key="2">
    <source>
        <dbReference type="Pfam" id="PF00501"/>
    </source>
</evidence>
<feature type="domain" description="AMP-binding enzyme C-terminal" evidence="3">
    <location>
        <begin position="451"/>
        <end position="529"/>
    </location>
</feature>
<dbReference type="Gene3D" id="3.30.300.30">
    <property type="match status" value="1"/>
</dbReference>
<dbReference type="PANTHER" id="PTHR43352:SF1">
    <property type="entry name" value="ANTHRANILATE--COA LIGASE"/>
    <property type="match status" value="1"/>
</dbReference>
<proteinExistence type="predicted"/>
<sequence>MYTPAMSSGPAIEIPDRLNMAEWFLDRRLDEGLGDKTAIHYHGSSLDQPRQLSYAQLVGESCKVTNLLRELGLGIEDRVLILLPDTPAFVACYFGVLRAGCVAVPANNWLKAKDYAYYLEYARPKAVIVDAEIWPAVDEARQTEGRHTKHYIVHDRTFAATPEGTVDIAQACGSLPSTARTEPTYRDDISTWLSSSGSTGNPKCVVHMHHDFVWNTIAYAQRTLKLKRDDITLSAPKLFFGYALASNMLFPFSVGGSCVLLPQRVKPAAYFELLERYEATQFVTVPTTIAKMVAAAENDGAADGRDLSKLHSLISAGEALPPRIYRAWRDRFKAEIYDGIGSAEMFHVYITNRPGDVKEGSLGKLVEGYEYELVGDDGRPVAKGEIGTVVIRGGSAGLCYWRMRDKSRETFHGDAVVGGDKFMVDADGYFWYCGRGDDMLKCSGVFVSPVEVENALIAHPAVREAGVVGFRDADELEKTMAFVELAAGHEASDELSEQIIAHCRTLVAAFKAPRKLEFVAELPRTETGKIRRAALRELAAKQVDGAGGQA</sequence>
<comment type="caution">
    <text evidence="4">The sequence shown here is derived from an EMBL/GenBank/DDBJ whole genome shotgun (WGS) entry which is preliminary data.</text>
</comment>
<dbReference type="Pfam" id="PF13193">
    <property type="entry name" value="AMP-binding_C"/>
    <property type="match status" value="1"/>
</dbReference>
<dbReference type="GO" id="GO:0016405">
    <property type="term" value="F:CoA-ligase activity"/>
    <property type="evidence" value="ECO:0007669"/>
    <property type="project" value="InterPro"/>
</dbReference>
<evidence type="ECO:0000313" key="4">
    <source>
        <dbReference type="EMBL" id="KIG15261.1"/>
    </source>
</evidence>
<dbReference type="PANTHER" id="PTHR43352">
    <property type="entry name" value="ACETYL-COA SYNTHETASE"/>
    <property type="match status" value="1"/>
</dbReference>
<dbReference type="InterPro" id="IPR000873">
    <property type="entry name" value="AMP-dep_synth/lig_dom"/>
</dbReference>
<dbReference type="Pfam" id="PF00501">
    <property type="entry name" value="AMP-binding"/>
    <property type="match status" value="1"/>
</dbReference>
<dbReference type="InterPro" id="IPR025110">
    <property type="entry name" value="AMP-bd_C"/>
</dbReference>
<reference evidence="4 5" key="1">
    <citation type="submission" date="2014-12" db="EMBL/GenBank/DDBJ databases">
        <title>Genome assembly of Enhygromyxa salina DSM 15201.</title>
        <authorList>
            <person name="Sharma G."/>
            <person name="Subramanian S."/>
        </authorList>
    </citation>
    <scope>NUCLEOTIDE SEQUENCE [LARGE SCALE GENOMIC DNA]</scope>
    <source>
        <strain evidence="4 5">DSM 15201</strain>
    </source>
</reference>
<dbReference type="GO" id="GO:0044550">
    <property type="term" value="P:secondary metabolite biosynthetic process"/>
    <property type="evidence" value="ECO:0007669"/>
    <property type="project" value="TreeGrafter"/>
</dbReference>
<evidence type="ECO:0000256" key="1">
    <source>
        <dbReference type="ARBA" id="ARBA00022598"/>
    </source>
</evidence>
<dbReference type="Gene3D" id="3.40.50.12780">
    <property type="entry name" value="N-terminal domain of ligase-like"/>
    <property type="match status" value="1"/>
</dbReference>
<dbReference type="AlphaFoldDB" id="A0A0C2CW44"/>
<protein>
    <submittedName>
        <fullName evidence="4">Benzoate-CoA ligase</fullName>
    </submittedName>
</protein>
<dbReference type="EMBL" id="JMCC02000058">
    <property type="protein sequence ID" value="KIG15261.1"/>
    <property type="molecule type" value="Genomic_DNA"/>
</dbReference>
<accession>A0A0C2CW44</accession>
<evidence type="ECO:0000313" key="5">
    <source>
        <dbReference type="Proteomes" id="UP000031599"/>
    </source>
</evidence>
<name>A0A0C2CW44_9BACT</name>